<keyword evidence="2" id="KW-0805">Transcription regulation</keyword>
<feature type="compositionally biased region" description="Basic residues" evidence="5">
    <location>
        <begin position="262"/>
        <end position="271"/>
    </location>
</feature>
<organism evidence="7 8">
    <name type="scientific">Microterricola pindariensis</name>
    <dbReference type="NCBI Taxonomy" id="478010"/>
    <lineage>
        <taxon>Bacteria</taxon>
        <taxon>Bacillati</taxon>
        <taxon>Actinomycetota</taxon>
        <taxon>Actinomycetes</taxon>
        <taxon>Micrococcales</taxon>
        <taxon>Microbacteriaceae</taxon>
        <taxon>Microterricola</taxon>
    </lineage>
</organism>
<dbReference type="PANTHER" id="PTHR30346:SF0">
    <property type="entry name" value="HCA OPERON TRANSCRIPTIONAL ACTIVATOR HCAR"/>
    <property type="match status" value="1"/>
</dbReference>
<dbReference type="InterPro" id="IPR005119">
    <property type="entry name" value="LysR_subst-bd"/>
</dbReference>
<evidence type="ECO:0000313" key="7">
    <source>
        <dbReference type="EMBL" id="PPL19191.1"/>
    </source>
</evidence>
<dbReference type="Gene3D" id="3.40.190.290">
    <property type="match status" value="1"/>
</dbReference>
<proteinExistence type="inferred from homology"/>
<evidence type="ECO:0000259" key="6">
    <source>
        <dbReference type="Pfam" id="PF03466"/>
    </source>
</evidence>
<dbReference type="Gene3D" id="3.40.190.10">
    <property type="entry name" value="Periplasmic binding protein-like II"/>
    <property type="match status" value="2"/>
</dbReference>
<sequence length="271" mass="28814">MRARHPCPTGRKNTVTLKLGFVEGVTPTKWIGIWKERFADVGIVAFGMAESEQLAPLTADPETDATADVLLVRLPLDTPAGLELSVIPLYQEVAVVVVPKEHAIAKLDELTLAELAELAGPSSTGYAPGDPDLGIAMELIAAGVGVAIVPHSIARLHSRKDLIAKPVTDAAPTRIAIAWPTEHTTEHVEEFVGIVRGRTAQSSRGIAPETNANGKVLSRADKAKAAARALREANGKQKKPGEGKKKVAGNGHRPNPNPGRPHSNKKKGKRR</sequence>
<evidence type="ECO:0000313" key="8">
    <source>
        <dbReference type="Proteomes" id="UP000237755"/>
    </source>
</evidence>
<name>A0ABX5AXT1_9MICO</name>
<keyword evidence="3" id="KW-0238">DNA-binding</keyword>
<accession>A0ABX5AXT1</accession>
<dbReference type="PANTHER" id="PTHR30346">
    <property type="entry name" value="TRANSCRIPTIONAL DUAL REGULATOR HCAR-RELATED"/>
    <property type="match status" value="1"/>
</dbReference>
<dbReference type="SUPFAM" id="SSF53850">
    <property type="entry name" value="Periplasmic binding protein-like II"/>
    <property type="match status" value="1"/>
</dbReference>
<evidence type="ECO:0000256" key="4">
    <source>
        <dbReference type="ARBA" id="ARBA00023163"/>
    </source>
</evidence>
<dbReference type="CDD" id="cd08414">
    <property type="entry name" value="PBP2_LTTR_aromatics_like"/>
    <property type="match status" value="1"/>
</dbReference>
<evidence type="ECO:0000256" key="1">
    <source>
        <dbReference type="ARBA" id="ARBA00009437"/>
    </source>
</evidence>
<evidence type="ECO:0000256" key="2">
    <source>
        <dbReference type="ARBA" id="ARBA00023015"/>
    </source>
</evidence>
<protein>
    <recommendedName>
        <fullName evidence="6">LysR substrate-binding domain-containing protein</fullName>
    </recommendedName>
</protein>
<keyword evidence="4" id="KW-0804">Transcription</keyword>
<dbReference type="Pfam" id="PF03466">
    <property type="entry name" value="LysR_substrate"/>
    <property type="match status" value="1"/>
</dbReference>
<reference evidence="7 8" key="1">
    <citation type="journal article" date="2008" name="Int. J. Syst. Evol. Microbiol.">
        <title>Leifsonia pindariensis sp. nov., isolated from the Pindari glacier of the Indian Himalayas, and emended description of the genus Leifsonia.</title>
        <authorList>
            <person name="Reddy G.S."/>
            <person name="Prabagaran S.R."/>
            <person name="Shivaji S."/>
        </authorList>
    </citation>
    <scope>NUCLEOTIDE SEQUENCE [LARGE SCALE GENOMIC DNA]</scope>
    <source>
        <strain evidence="7 8">PON 10</strain>
    </source>
</reference>
<evidence type="ECO:0000256" key="5">
    <source>
        <dbReference type="SAM" id="MobiDB-lite"/>
    </source>
</evidence>
<evidence type="ECO:0000256" key="3">
    <source>
        <dbReference type="ARBA" id="ARBA00023125"/>
    </source>
</evidence>
<dbReference type="Proteomes" id="UP000237755">
    <property type="component" value="Unassembled WGS sequence"/>
</dbReference>
<feature type="domain" description="LysR substrate-binding" evidence="6">
    <location>
        <begin position="134"/>
        <end position="198"/>
    </location>
</feature>
<comment type="caution">
    <text evidence="7">The sequence shown here is derived from an EMBL/GenBank/DDBJ whole genome shotgun (WGS) entry which is preliminary data.</text>
</comment>
<comment type="similarity">
    <text evidence="1">Belongs to the LysR transcriptional regulatory family.</text>
</comment>
<feature type="compositionally biased region" description="Basic and acidic residues" evidence="5">
    <location>
        <begin position="218"/>
        <end position="245"/>
    </location>
</feature>
<keyword evidence="8" id="KW-1185">Reference proteome</keyword>
<dbReference type="EMBL" id="MPZN01000018">
    <property type="protein sequence ID" value="PPL19191.1"/>
    <property type="molecule type" value="Genomic_DNA"/>
</dbReference>
<gene>
    <name evidence="7" type="ORF">GY24_07370</name>
</gene>
<feature type="region of interest" description="Disordered" evidence="5">
    <location>
        <begin position="199"/>
        <end position="271"/>
    </location>
</feature>